<evidence type="ECO:0000259" key="3">
    <source>
        <dbReference type="SMART" id="SM00910"/>
    </source>
</evidence>
<organism evidence="4 5">
    <name type="scientific">Pseudotabrizicola algicola</name>
    <dbReference type="NCBI Taxonomy" id="2709381"/>
    <lineage>
        <taxon>Bacteria</taxon>
        <taxon>Pseudomonadati</taxon>
        <taxon>Pseudomonadota</taxon>
        <taxon>Alphaproteobacteria</taxon>
        <taxon>Rhodobacterales</taxon>
        <taxon>Paracoccaceae</taxon>
        <taxon>Pseudotabrizicola</taxon>
    </lineage>
</organism>
<keyword evidence="1" id="KW-0479">Metal-binding</keyword>
<comment type="caution">
    <text evidence="4">The sequence shown here is derived from an EMBL/GenBank/DDBJ whole genome shotgun (WGS) entry which is preliminary data.</text>
</comment>
<gene>
    <name evidence="4" type="ORF">G3572_21580</name>
</gene>
<dbReference type="SMART" id="SM00910">
    <property type="entry name" value="HIRAN"/>
    <property type="match status" value="1"/>
</dbReference>
<sequence length="133" mass="13811">MDRRYFLAGAAALPGTALARPSAAPDDAGLIELLSVRLVNRDHFAGRVHVAEGARVVLRRDPAWTYDPAAISVSTENGDGLGYLPPASTRALAALMDAGVHLEGRVSPDPNALRVTVLSAAVLSGSRPDSGNT</sequence>
<feature type="domain" description="HIRAN" evidence="3">
    <location>
        <begin position="31"/>
        <end position="123"/>
    </location>
</feature>
<accession>A0A6B3RRY6</accession>
<dbReference type="RefSeq" id="WP_164615742.1">
    <property type="nucleotide sequence ID" value="NZ_JAAIKE010000020.1"/>
</dbReference>
<protein>
    <recommendedName>
        <fullName evidence="3">HIRAN domain-containing protein</fullName>
    </recommendedName>
</protein>
<dbReference type="Proteomes" id="UP000481421">
    <property type="component" value="Unassembled WGS sequence"/>
</dbReference>
<dbReference type="Pfam" id="PF08797">
    <property type="entry name" value="HIRAN"/>
    <property type="match status" value="1"/>
</dbReference>
<dbReference type="GO" id="GO:0016818">
    <property type="term" value="F:hydrolase activity, acting on acid anhydrides, in phosphorus-containing anhydrides"/>
    <property type="evidence" value="ECO:0007669"/>
    <property type="project" value="InterPro"/>
</dbReference>
<keyword evidence="2" id="KW-0378">Hydrolase</keyword>
<dbReference type="AlphaFoldDB" id="A0A6B3RRY6"/>
<name>A0A6B3RRY6_9RHOB</name>
<dbReference type="InterPro" id="IPR014905">
    <property type="entry name" value="HIRAN"/>
</dbReference>
<evidence type="ECO:0000313" key="5">
    <source>
        <dbReference type="Proteomes" id="UP000481421"/>
    </source>
</evidence>
<proteinExistence type="predicted"/>
<reference evidence="4 5" key="1">
    <citation type="submission" date="2020-02" db="EMBL/GenBank/DDBJ databases">
        <title>Rhodobacter algicola sp. nov., isolated from microalga culture.</title>
        <authorList>
            <person name="Park C.-Y."/>
        </authorList>
    </citation>
    <scope>NUCLEOTIDE SEQUENCE [LARGE SCALE GENOMIC DNA]</scope>
    <source>
        <strain evidence="4 5">ETT8</strain>
    </source>
</reference>
<keyword evidence="5" id="KW-1185">Reference proteome</keyword>
<dbReference type="GO" id="GO:0003676">
    <property type="term" value="F:nucleic acid binding"/>
    <property type="evidence" value="ECO:0007669"/>
    <property type="project" value="InterPro"/>
</dbReference>
<evidence type="ECO:0000256" key="1">
    <source>
        <dbReference type="ARBA" id="ARBA00022723"/>
    </source>
</evidence>
<dbReference type="Gene3D" id="3.30.70.2330">
    <property type="match status" value="1"/>
</dbReference>
<dbReference type="GO" id="GO:0008270">
    <property type="term" value="F:zinc ion binding"/>
    <property type="evidence" value="ECO:0007669"/>
    <property type="project" value="InterPro"/>
</dbReference>
<dbReference type="EMBL" id="JAAIKE010000020">
    <property type="protein sequence ID" value="NEX48787.1"/>
    <property type="molecule type" value="Genomic_DNA"/>
</dbReference>
<evidence type="ECO:0000256" key="2">
    <source>
        <dbReference type="ARBA" id="ARBA00022801"/>
    </source>
</evidence>
<evidence type="ECO:0000313" key="4">
    <source>
        <dbReference type="EMBL" id="NEX48787.1"/>
    </source>
</evidence>